<evidence type="ECO:0000313" key="1">
    <source>
        <dbReference type="EMBL" id="CUJ93273.1"/>
    </source>
</evidence>
<reference evidence="2" key="1">
    <citation type="submission" date="2015-09" db="EMBL/GenBank/DDBJ databases">
        <authorList>
            <person name="Rodrigo-Torres L."/>
            <person name="Arahal D.R."/>
        </authorList>
    </citation>
    <scope>NUCLEOTIDE SEQUENCE [LARGE SCALE GENOMIC DNA]</scope>
    <source>
        <strain evidence="2">CECT 5091</strain>
    </source>
</reference>
<dbReference type="AlphaFoldDB" id="A0A0P1I6C4"/>
<gene>
    <name evidence="1" type="ORF">RUE5091_01317</name>
</gene>
<sequence length="158" mass="17648">MTDDTWYEILSRTTSKRPVQLDALIADDQKSKPHGKVVFPETTLIPSAALWERNGNGPTHIGVRIVKAPKSVHNVARYLAAAALEREVIPLILSRIDYSGFEQFGFRVERVPEEPEAARTAEEEIRKFWDLAIIIDGDDIGLWTGQRNTAQVGASHGE</sequence>
<name>A0A0P1I6C4_9RHOB</name>
<evidence type="ECO:0000313" key="2">
    <source>
        <dbReference type="Proteomes" id="UP000051260"/>
    </source>
</evidence>
<dbReference type="STRING" id="1715692.RUE5091_01317"/>
<dbReference type="Proteomes" id="UP000051260">
    <property type="component" value="Unassembled WGS sequence"/>
</dbReference>
<protein>
    <submittedName>
        <fullName evidence="1">Uncharacterized protein</fullName>
    </submittedName>
</protein>
<organism evidence="1 2">
    <name type="scientific">Ruegeria denitrificans</name>
    <dbReference type="NCBI Taxonomy" id="1715692"/>
    <lineage>
        <taxon>Bacteria</taxon>
        <taxon>Pseudomonadati</taxon>
        <taxon>Pseudomonadota</taxon>
        <taxon>Alphaproteobacteria</taxon>
        <taxon>Rhodobacterales</taxon>
        <taxon>Roseobacteraceae</taxon>
        <taxon>Ruegeria</taxon>
    </lineage>
</organism>
<accession>A0A0P1I6C4</accession>
<dbReference type="EMBL" id="CYUD01000003">
    <property type="protein sequence ID" value="CUJ93273.1"/>
    <property type="molecule type" value="Genomic_DNA"/>
</dbReference>
<proteinExistence type="predicted"/>
<keyword evidence="2" id="KW-1185">Reference proteome</keyword>